<reference evidence="1" key="1">
    <citation type="submission" date="2022-04" db="EMBL/GenBank/DDBJ databases">
        <title>Hymenobacter sp. isolated from the air.</title>
        <authorList>
            <person name="Won M."/>
            <person name="Lee C.-M."/>
            <person name="Woen H.-Y."/>
            <person name="Kwon S.-W."/>
        </authorList>
    </citation>
    <scope>NUCLEOTIDE SEQUENCE</scope>
    <source>
        <strain evidence="1">5420S-77</strain>
        <plasmid evidence="1">unnamed6</plasmid>
    </source>
</reference>
<keyword evidence="1" id="KW-0614">Plasmid</keyword>
<gene>
    <name evidence="1" type="ORF">MUN86_28885</name>
</gene>
<organism evidence="1 2">
    <name type="scientific">Hymenobacter volaticus</name>
    <dbReference type="NCBI Taxonomy" id="2932254"/>
    <lineage>
        <taxon>Bacteria</taxon>
        <taxon>Pseudomonadati</taxon>
        <taxon>Bacteroidota</taxon>
        <taxon>Cytophagia</taxon>
        <taxon>Cytophagales</taxon>
        <taxon>Hymenobacteraceae</taxon>
        <taxon>Hymenobacter</taxon>
    </lineage>
</organism>
<proteinExistence type="predicted"/>
<protein>
    <submittedName>
        <fullName evidence="1">Uncharacterized protein</fullName>
    </submittedName>
</protein>
<dbReference type="RefSeq" id="WP_245127491.1">
    <property type="nucleotide sequence ID" value="NZ_CP095067.1"/>
</dbReference>
<accession>A0ABY4GFF4</accession>
<dbReference type="EMBL" id="CP095067">
    <property type="protein sequence ID" value="UOQ69645.1"/>
    <property type="molecule type" value="Genomic_DNA"/>
</dbReference>
<sequence>MTKLPAVHLTAGPGQNLFTTWPTVEMRLFRQGAHLLLSSNLPHNHGWDYAY</sequence>
<dbReference type="Proteomes" id="UP000830401">
    <property type="component" value="Plasmid unnamed6"/>
</dbReference>
<keyword evidence="2" id="KW-1185">Reference proteome</keyword>
<evidence type="ECO:0000313" key="1">
    <source>
        <dbReference type="EMBL" id="UOQ69645.1"/>
    </source>
</evidence>
<geneLocation type="plasmid" evidence="1 2">
    <name>unnamed6</name>
</geneLocation>
<evidence type="ECO:0000313" key="2">
    <source>
        <dbReference type="Proteomes" id="UP000830401"/>
    </source>
</evidence>
<name>A0ABY4GFF4_9BACT</name>